<proteinExistence type="predicted"/>
<dbReference type="Proteomes" id="UP000584642">
    <property type="component" value="Unassembled WGS sequence"/>
</dbReference>
<gene>
    <name evidence="2" type="primary">soxZ</name>
    <name evidence="2" type="ORF">HND93_15225</name>
</gene>
<comment type="caution">
    <text evidence="2">The sequence shown here is derived from an EMBL/GenBank/DDBJ whole genome shotgun (WGS) entry which is preliminary data.</text>
</comment>
<dbReference type="Gene3D" id="2.60.40.10">
    <property type="entry name" value="Immunoglobulins"/>
    <property type="match status" value="1"/>
</dbReference>
<feature type="domain" description="Sulphur oxidation protein SoxZ" evidence="1">
    <location>
        <begin position="9"/>
        <end position="101"/>
    </location>
</feature>
<dbReference type="NCBIfam" id="TIGR04490">
    <property type="entry name" value="SoxZ_true"/>
    <property type="match status" value="1"/>
</dbReference>
<dbReference type="EMBL" id="JABFDB010000010">
    <property type="protein sequence ID" value="NYZ21066.1"/>
    <property type="molecule type" value="Genomic_DNA"/>
</dbReference>
<dbReference type="SUPFAM" id="SSF81296">
    <property type="entry name" value="E set domains"/>
    <property type="match status" value="1"/>
</dbReference>
<name>A0ABX2TCS1_9PROT</name>
<dbReference type="InterPro" id="IPR014880">
    <property type="entry name" value="SoxZ_dom"/>
</dbReference>
<evidence type="ECO:0000313" key="2">
    <source>
        <dbReference type="EMBL" id="NYZ21066.1"/>
    </source>
</evidence>
<protein>
    <submittedName>
        <fullName evidence="2">Thiosulfate oxidation carrier complex protein SoxZ</fullName>
    </submittedName>
</protein>
<keyword evidence="3" id="KW-1185">Reference proteome</keyword>
<accession>A0ABX2TCS1</accession>
<dbReference type="Pfam" id="PF08770">
    <property type="entry name" value="SoxZ"/>
    <property type="match status" value="1"/>
</dbReference>
<dbReference type="InterPro" id="IPR030995">
    <property type="entry name" value="SoxZ"/>
</dbReference>
<dbReference type="InterPro" id="IPR013783">
    <property type="entry name" value="Ig-like_fold"/>
</dbReference>
<evidence type="ECO:0000259" key="1">
    <source>
        <dbReference type="Pfam" id="PF08770"/>
    </source>
</evidence>
<dbReference type="RefSeq" id="WP_180282834.1">
    <property type="nucleotide sequence ID" value="NZ_JABFDB010000010.1"/>
</dbReference>
<dbReference type="InterPro" id="IPR014756">
    <property type="entry name" value="Ig_E-set"/>
</dbReference>
<evidence type="ECO:0000313" key="3">
    <source>
        <dbReference type="Proteomes" id="UP000584642"/>
    </source>
</evidence>
<sequence length="107" mass="11327">MTRALVNAPKTARPGEVIEIRAMIAHPMETGYRIGPNGAPIPRHIIRRLVCTYDGAEVFAADLYPAMSANPYIAFSMVATASGTIALAWTDDHGATQTATAEITVAG</sequence>
<reference evidence="2 3" key="1">
    <citation type="submission" date="2020-05" db="EMBL/GenBank/DDBJ databases">
        <title>Azospirillum oleiclasticum sp. nov, a nitrogen-fixing and heavy crude oil-emulsifying bacterium isolated from the crude oil of Yumen Oilfield.</title>
        <authorList>
            <person name="Wu D."/>
            <person name="Cai M."/>
            <person name="Zhang X."/>
        </authorList>
    </citation>
    <scope>NUCLEOTIDE SEQUENCE [LARGE SCALE GENOMIC DNA]</scope>
    <source>
        <strain evidence="2 3">ROY-1-1-2</strain>
    </source>
</reference>
<organism evidence="2 3">
    <name type="scientific">Azospirillum oleiclasticum</name>
    <dbReference type="NCBI Taxonomy" id="2735135"/>
    <lineage>
        <taxon>Bacteria</taxon>
        <taxon>Pseudomonadati</taxon>
        <taxon>Pseudomonadota</taxon>
        <taxon>Alphaproteobacteria</taxon>
        <taxon>Rhodospirillales</taxon>
        <taxon>Azospirillaceae</taxon>
        <taxon>Azospirillum</taxon>
    </lineage>
</organism>